<sequence length="1501" mass="178373">MNSFTKQISHFVQGSLIFEQFIWNMPLIILYALGAINEMQNVTYITVQTTEQVFSSSPENNILRAISRPNTYLTRNAFLSYIITGYLCIFFICCFIFIYMVKIRSADTFIKLSQTFNKNISQKILMQYINISINLIKYGFGIMAIEICLQNIKANFDDNFQIALNVINIVTIITSLVFLTNMFTYNWALDFKREYLSINDSILTYIRIFIKLVQMIMVYFQEQRSLYLDYIQVLLPMISAILLIYQIQIQKLLIYGIYYQVILMITIMTLVIGFQCLFQLIFINYQFKSLWILLSIMPYKVFVYYIKRELINNFINFLSANLKNCNHVVFQIIYGMSQGIQIFQSDMIFLMFLQKHSAICKDCKCKCRLRFQEKQFQAVSYEIFFKELLFKYQQELSQRVVSESLIFSYLQLQFFQKKYLIIYRYFRIIFETAEKSQGNLKIESKTNRSTIQINSLSKLLILKVAQNLQRLDIQNQFQSQKAALKVESLQNHLCIQEYLKITKQNEFIKESLSNVIETKIEFFECLNKKHLQKNLEQIALKSIQTQMEGLKLIKTSFSSTQTQRYSNILRFYYMESIVSPQNTEDEYVIKAIHSNFQNQFSYMTVVIQDLDNIQINKHKYNQSDQQTELVQLSFDQMIPNYVKLIHSALIEKFISGMENKYFQQINQAYIEYSSGLCKRIELIMDLSQLNLQSIEMILFFQNKNESTYSIFLDENKQIVNIEEELFCKILDIDTKFAKQIYGIDINVFFENFNSIKLNEKHFSSFFRFFDQRKLNQFSQRNFEKSLFTKMKMILYQCDLEVIERKLILGNIFYQLNLSNIRKINKSDEFGGENQIQQSASHGFDECITINKLIDFNSKFIHNKLINQQNNNNKSERVTQDEILNNNFQQNDILFTPRIEEEHYILSQEGDQKTVQKLYEAKQQSEAASRQSSLSAIQKSQYHRQFSLVYNLTTCRKSPKIFLRKTIQRLLYLIISVIGFILHLQVVSNFDLLLSDFKLLSFKNNIIYPITTSNLIRFSIINYNVELYFNQITKQQWSEYLEYPNSKILESYDKLKQEITNLLEQQLFFTHYSEISLQLEFLEYESKGNSEELNLRNSLITLLNYQYDSKVVYSNGGTADSKSPYFYYVYKNFNMLLQVFQNVDTGSLLSLQSDSQYYQTQLLNIMIYTLLSMSIMQILISISHYSYCLQKEELKMLLFNQEHTYIISDIHRLHNLKELVMRDYTQILHYQFNFQDKDTHFQNLKLLLSKSNQKKKKVILPIDFFNIKSYLLIISHFLILLAIYIGLQIELGHAYSEVRNAAEFYQSLTRLNTNILVMYSSREVLYYKQTFTFFTQADIDQYHDNCEQGINELEDYVTNLWNYQSNSYIIDKDFHPLFSKFSEGDLCNYLDEINQNSTICNRSLFGNLQKGLTSTIINIKNSFKSEFESTNFTNRTSFPILELEGIIIISQAFQYLIERFYSLLQEQCLDLIFFYNVQFQHILNRCLLLFFWCFVCYMDQYY</sequence>
<feature type="transmembrane region" description="Helical" evidence="1">
    <location>
        <begin position="1164"/>
        <end position="1186"/>
    </location>
</feature>
<dbReference type="OMA" id="FISGMEN"/>
<feature type="transmembrane region" description="Helical" evidence="1">
    <location>
        <begin position="135"/>
        <end position="154"/>
    </location>
</feature>
<name>A0A8S1TB34_PAROT</name>
<feature type="transmembrane region" description="Helical" evidence="1">
    <location>
        <begin position="21"/>
        <end position="37"/>
    </location>
</feature>
<feature type="transmembrane region" description="Helical" evidence="1">
    <location>
        <begin position="257"/>
        <end position="283"/>
    </location>
</feature>
<keyword evidence="1" id="KW-0812">Transmembrane</keyword>
<reference evidence="2" key="1">
    <citation type="submission" date="2021-01" db="EMBL/GenBank/DDBJ databases">
        <authorList>
            <consortium name="Genoscope - CEA"/>
            <person name="William W."/>
        </authorList>
    </citation>
    <scope>NUCLEOTIDE SEQUENCE</scope>
</reference>
<feature type="transmembrane region" description="Helical" evidence="1">
    <location>
        <begin position="226"/>
        <end position="245"/>
    </location>
</feature>
<dbReference type="EMBL" id="CAJJDP010000023">
    <property type="protein sequence ID" value="CAD8150455.1"/>
    <property type="molecule type" value="Genomic_DNA"/>
</dbReference>
<feature type="transmembrane region" description="Helical" evidence="1">
    <location>
        <begin position="160"/>
        <end position="181"/>
    </location>
</feature>
<organism evidence="2 3">
    <name type="scientific">Paramecium octaurelia</name>
    <dbReference type="NCBI Taxonomy" id="43137"/>
    <lineage>
        <taxon>Eukaryota</taxon>
        <taxon>Sar</taxon>
        <taxon>Alveolata</taxon>
        <taxon>Ciliophora</taxon>
        <taxon>Intramacronucleata</taxon>
        <taxon>Oligohymenophorea</taxon>
        <taxon>Peniculida</taxon>
        <taxon>Parameciidae</taxon>
        <taxon>Paramecium</taxon>
    </lineage>
</organism>
<protein>
    <recommendedName>
        <fullName evidence="4">Transmembrane protein</fullName>
    </recommendedName>
</protein>
<dbReference type="OrthoDB" id="306459at2759"/>
<evidence type="ECO:0000256" key="1">
    <source>
        <dbReference type="SAM" id="Phobius"/>
    </source>
</evidence>
<proteinExistence type="predicted"/>
<accession>A0A8S1TB34</accession>
<keyword evidence="1" id="KW-0472">Membrane</keyword>
<feature type="transmembrane region" description="Helical" evidence="1">
    <location>
        <begin position="78"/>
        <end position="101"/>
    </location>
</feature>
<evidence type="ECO:0000313" key="3">
    <source>
        <dbReference type="Proteomes" id="UP000683925"/>
    </source>
</evidence>
<evidence type="ECO:0000313" key="2">
    <source>
        <dbReference type="EMBL" id="CAD8150455.1"/>
    </source>
</evidence>
<evidence type="ECO:0008006" key="4">
    <source>
        <dbReference type="Google" id="ProtNLM"/>
    </source>
</evidence>
<feature type="transmembrane region" description="Helical" evidence="1">
    <location>
        <begin position="1269"/>
        <end position="1286"/>
    </location>
</feature>
<feature type="transmembrane region" description="Helical" evidence="1">
    <location>
        <begin position="969"/>
        <end position="985"/>
    </location>
</feature>
<comment type="caution">
    <text evidence="2">The sequence shown here is derived from an EMBL/GenBank/DDBJ whole genome shotgun (WGS) entry which is preliminary data.</text>
</comment>
<feature type="transmembrane region" description="Helical" evidence="1">
    <location>
        <begin position="289"/>
        <end position="306"/>
    </location>
</feature>
<keyword evidence="3" id="KW-1185">Reference proteome</keyword>
<dbReference type="Proteomes" id="UP000683925">
    <property type="component" value="Unassembled WGS sequence"/>
</dbReference>
<gene>
    <name evidence="2" type="ORF">POCTA_138.1.T0230342</name>
</gene>
<keyword evidence="1" id="KW-1133">Transmembrane helix</keyword>